<keyword evidence="1" id="KW-0812">Transmembrane</keyword>
<keyword evidence="1" id="KW-1133">Transmembrane helix</keyword>
<evidence type="ECO:0000256" key="1">
    <source>
        <dbReference type="SAM" id="Phobius"/>
    </source>
</evidence>
<reference evidence="2 3" key="1">
    <citation type="submission" date="2019-04" db="EMBL/GenBank/DDBJ databases">
        <title>Friends and foes A comparative genomics study of 23 Aspergillus species from section Flavi.</title>
        <authorList>
            <consortium name="DOE Joint Genome Institute"/>
            <person name="Kjaerbolling I."/>
            <person name="Vesth T."/>
            <person name="Frisvad J.C."/>
            <person name="Nybo J.L."/>
            <person name="Theobald S."/>
            <person name="Kildgaard S."/>
            <person name="Isbrandt T."/>
            <person name="Kuo A."/>
            <person name="Sato A."/>
            <person name="Lyhne E.K."/>
            <person name="Kogle M.E."/>
            <person name="Wiebenga A."/>
            <person name="Kun R.S."/>
            <person name="Lubbers R.J."/>
            <person name="Makela M.R."/>
            <person name="Barry K."/>
            <person name="Chovatia M."/>
            <person name="Clum A."/>
            <person name="Daum C."/>
            <person name="Haridas S."/>
            <person name="He G."/>
            <person name="LaButti K."/>
            <person name="Lipzen A."/>
            <person name="Mondo S."/>
            <person name="Riley R."/>
            <person name="Salamov A."/>
            <person name="Simmons B.A."/>
            <person name="Magnuson J.K."/>
            <person name="Henrissat B."/>
            <person name="Mortensen U.H."/>
            <person name="Larsen T.O."/>
            <person name="Devries R.P."/>
            <person name="Grigoriev I.V."/>
            <person name="Machida M."/>
            <person name="Baker S.E."/>
            <person name="Andersen M.R."/>
        </authorList>
    </citation>
    <scope>NUCLEOTIDE SEQUENCE [LARGE SCALE GENOMIC DNA]</scope>
    <source>
        <strain evidence="2 3">IBT 18842</strain>
    </source>
</reference>
<organism evidence="2 3">
    <name type="scientific">Aspergillus avenaceus</name>
    <dbReference type="NCBI Taxonomy" id="36643"/>
    <lineage>
        <taxon>Eukaryota</taxon>
        <taxon>Fungi</taxon>
        <taxon>Dikarya</taxon>
        <taxon>Ascomycota</taxon>
        <taxon>Pezizomycotina</taxon>
        <taxon>Eurotiomycetes</taxon>
        <taxon>Eurotiomycetidae</taxon>
        <taxon>Eurotiales</taxon>
        <taxon>Aspergillaceae</taxon>
        <taxon>Aspergillus</taxon>
        <taxon>Aspergillus subgen. Circumdati</taxon>
    </lineage>
</organism>
<protein>
    <recommendedName>
        <fullName evidence="4">Transmembrane protein</fullName>
    </recommendedName>
</protein>
<feature type="transmembrane region" description="Helical" evidence="1">
    <location>
        <begin position="6"/>
        <end position="32"/>
    </location>
</feature>
<proteinExistence type="predicted"/>
<sequence>MGCSGPVIIFLTGIWVCDIVSLFIILAVFYGYRLGDGQWGCMGCHDVRYSNRIDIRFRVNSRISH</sequence>
<dbReference type="EMBL" id="ML742164">
    <property type="protein sequence ID" value="KAE8148341.1"/>
    <property type="molecule type" value="Genomic_DNA"/>
</dbReference>
<accession>A0A5N6TQE2</accession>
<name>A0A5N6TQE2_ASPAV</name>
<keyword evidence="3" id="KW-1185">Reference proteome</keyword>
<keyword evidence="1" id="KW-0472">Membrane</keyword>
<gene>
    <name evidence="2" type="ORF">BDV25DRAFT_158452</name>
</gene>
<dbReference type="Proteomes" id="UP000325780">
    <property type="component" value="Unassembled WGS sequence"/>
</dbReference>
<evidence type="ECO:0000313" key="2">
    <source>
        <dbReference type="EMBL" id="KAE8148341.1"/>
    </source>
</evidence>
<dbReference type="AlphaFoldDB" id="A0A5N6TQE2"/>
<evidence type="ECO:0000313" key="3">
    <source>
        <dbReference type="Proteomes" id="UP000325780"/>
    </source>
</evidence>
<evidence type="ECO:0008006" key="4">
    <source>
        <dbReference type="Google" id="ProtNLM"/>
    </source>
</evidence>